<dbReference type="GO" id="GO:0005829">
    <property type="term" value="C:cytosol"/>
    <property type="evidence" value="ECO:0007669"/>
    <property type="project" value="TreeGrafter"/>
</dbReference>
<dbReference type="Gene3D" id="3.40.30.10">
    <property type="entry name" value="Glutaredoxin"/>
    <property type="match status" value="1"/>
</dbReference>
<dbReference type="CDD" id="cd03015">
    <property type="entry name" value="PRX_Typ2cys"/>
    <property type="match status" value="1"/>
</dbReference>
<dbReference type="GO" id="GO:0006979">
    <property type="term" value="P:response to oxidative stress"/>
    <property type="evidence" value="ECO:0007669"/>
    <property type="project" value="TreeGrafter"/>
</dbReference>
<evidence type="ECO:0000256" key="2">
    <source>
        <dbReference type="ARBA" id="ARBA00023002"/>
    </source>
</evidence>
<dbReference type="EMBL" id="ML976615">
    <property type="protein sequence ID" value="KAF1847519.1"/>
    <property type="molecule type" value="Genomic_DNA"/>
</dbReference>
<evidence type="ECO:0000256" key="3">
    <source>
        <dbReference type="SAM" id="MobiDB-lite"/>
    </source>
</evidence>
<proteinExistence type="inferred from homology"/>
<accession>A0A9P4LAT4</accession>
<dbReference type="GO" id="GO:0033554">
    <property type="term" value="P:cellular response to stress"/>
    <property type="evidence" value="ECO:0007669"/>
    <property type="project" value="TreeGrafter"/>
</dbReference>
<dbReference type="InterPro" id="IPR013766">
    <property type="entry name" value="Thioredoxin_domain"/>
</dbReference>
<dbReference type="Proteomes" id="UP000800039">
    <property type="component" value="Unassembled WGS sequence"/>
</dbReference>
<organism evidence="5 6">
    <name type="scientific">Cucurbitaria berberidis CBS 394.84</name>
    <dbReference type="NCBI Taxonomy" id="1168544"/>
    <lineage>
        <taxon>Eukaryota</taxon>
        <taxon>Fungi</taxon>
        <taxon>Dikarya</taxon>
        <taxon>Ascomycota</taxon>
        <taxon>Pezizomycotina</taxon>
        <taxon>Dothideomycetes</taxon>
        <taxon>Pleosporomycetidae</taxon>
        <taxon>Pleosporales</taxon>
        <taxon>Pleosporineae</taxon>
        <taxon>Cucurbitariaceae</taxon>
        <taxon>Cucurbitaria</taxon>
    </lineage>
</organism>
<dbReference type="AlphaFoldDB" id="A0A9P4LAT4"/>
<evidence type="ECO:0000259" key="4">
    <source>
        <dbReference type="PROSITE" id="PS51352"/>
    </source>
</evidence>
<feature type="region of interest" description="Disordered" evidence="3">
    <location>
        <begin position="428"/>
        <end position="502"/>
    </location>
</feature>
<evidence type="ECO:0000313" key="6">
    <source>
        <dbReference type="Proteomes" id="UP000800039"/>
    </source>
</evidence>
<dbReference type="InterPro" id="IPR036249">
    <property type="entry name" value="Thioredoxin-like_sf"/>
</dbReference>
<gene>
    <name evidence="5" type="ORF">K460DRAFT_402868</name>
</gene>
<protein>
    <submittedName>
        <fullName evidence="5">Thioredoxin-like protein</fullName>
    </submittedName>
</protein>
<dbReference type="Pfam" id="PF10417">
    <property type="entry name" value="1-cysPrx_C"/>
    <property type="match status" value="1"/>
</dbReference>
<feature type="compositionally biased region" description="Basic and acidic residues" evidence="3">
    <location>
        <begin position="226"/>
        <end position="244"/>
    </location>
</feature>
<dbReference type="SUPFAM" id="SSF52833">
    <property type="entry name" value="Thioredoxin-like"/>
    <property type="match status" value="1"/>
</dbReference>
<evidence type="ECO:0000256" key="1">
    <source>
        <dbReference type="ARBA" id="ARBA00009796"/>
    </source>
</evidence>
<evidence type="ECO:0000313" key="5">
    <source>
        <dbReference type="EMBL" id="KAF1847519.1"/>
    </source>
</evidence>
<feature type="compositionally biased region" description="Polar residues" evidence="3">
    <location>
        <begin position="381"/>
        <end position="399"/>
    </location>
</feature>
<feature type="compositionally biased region" description="Pro residues" evidence="3">
    <location>
        <begin position="310"/>
        <end position="322"/>
    </location>
</feature>
<feature type="domain" description="Thioredoxin" evidence="4">
    <location>
        <begin position="7"/>
        <end position="177"/>
    </location>
</feature>
<dbReference type="PANTHER" id="PTHR10681:SF128">
    <property type="entry name" value="THIOREDOXIN-DEPENDENT PEROXIDE REDUCTASE, MITOCHONDRIAL"/>
    <property type="match status" value="1"/>
</dbReference>
<dbReference type="InterPro" id="IPR019479">
    <property type="entry name" value="Peroxiredoxin_C"/>
</dbReference>
<dbReference type="OrthoDB" id="185659at2759"/>
<reference evidence="5" key="1">
    <citation type="submission" date="2020-01" db="EMBL/GenBank/DDBJ databases">
        <authorList>
            <consortium name="DOE Joint Genome Institute"/>
            <person name="Haridas S."/>
            <person name="Albert R."/>
            <person name="Binder M."/>
            <person name="Bloem J."/>
            <person name="Labutti K."/>
            <person name="Salamov A."/>
            <person name="Andreopoulos B."/>
            <person name="Baker S.E."/>
            <person name="Barry K."/>
            <person name="Bills G."/>
            <person name="Bluhm B.H."/>
            <person name="Cannon C."/>
            <person name="Castanera R."/>
            <person name="Culley D.E."/>
            <person name="Daum C."/>
            <person name="Ezra D."/>
            <person name="Gonzalez J.B."/>
            <person name="Henrissat B."/>
            <person name="Kuo A."/>
            <person name="Liang C."/>
            <person name="Lipzen A."/>
            <person name="Lutzoni F."/>
            <person name="Magnuson J."/>
            <person name="Mondo S."/>
            <person name="Nolan M."/>
            <person name="Ohm R."/>
            <person name="Pangilinan J."/>
            <person name="Park H.-J."/>
            <person name="Ramirez L."/>
            <person name="Alfaro M."/>
            <person name="Sun H."/>
            <person name="Tritt A."/>
            <person name="Yoshinaga Y."/>
            <person name="Zwiers L.-H."/>
            <person name="Turgeon B.G."/>
            <person name="Goodwin S.B."/>
            <person name="Spatafora J.W."/>
            <person name="Crous P.W."/>
            <person name="Grigoriev I.V."/>
        </authorList>
    </citation>
    <scope>NUCLEOTIDE SEQUENCE</scope>
    <source>
        <strain evidence="5">CBS 394.84</strain>
    </source>
</reference>
<name>A0A9P4LAT4_9PLEO</name>
<keyword evidence="6" id="KW-1185">Reference proteome</keyword>
<dbReference type="GO" id="GO:0042744">
    <property type="term" value="P:hydrogen peroxide catabolic process"/>
    <property type="evidence" value="ECO:0007669"/>
    <property type="project" value="TreeGrafter"/>
</dbReference>
<feature type="compositionally biased region" description="Low complexity" evidence="3">
    <location>
        <begin position="430"/>
        <end position="449"/>
    </location>
</feature>
<dbReference type="InterPro" id="IPR050217">
    <property type="entry name" value="Peroxiredoxin"/>
</dbReference>
<feature type="compositionally biased region" description="Low complexity" evidence="3">
    <location>
        <begin position="299"/>
        <end position="309"/>
    </location>
</feature>
<keyword evidence="2" id="KW-0560">Oxidoreductase</keyword>
<dbReference type="GO" id="GO:0008379">
    <property type="term" value="F:thioredoxin peroxidase activity"/>
    <property type="evidence" value="ECO:0007669"/>
    <property type="project" value="TreeGrafter"/>
</dbReference>
<dbReference type="RefSeq" id="XP_040790082.1">
    <property type="nucleotide sequence ID" value="XM_040936565.1"/>
</dbReference>
<feature type="compositionally biased region" description="Polar residues" evidence="3">
    <location>
        <begin position="275"/>
        <end position="285"/>
    </location>
</feature>
<dbReference type="GO" id="GO:0045454">
    <property type="term" value="P:cell redox homeostasis"/>
    <property type="evidence" value="ECO:0007669"/>
    <property type="project" value="TreeGrafter"/>
</dbReference>
<dbReference type="PANTHER" id="PTHR10681">
    <property type="entry name" value="THIOREDOXIN PEROXIDASE"/>
    <property type="match status" value="1"/>
</dbReference>
<feature type="region of interest" description="Disordered" evidence="3">
    <location>
        <begin position="226"/>
        <end position="346"/>
    </location>
</feature>
<dbReference type="InterPro" id="IPR000866">
    <property type="entry name" value="AhpC/TSA"/>
</dbReference>
<feature type="compositionally biased region" description="Polar residues" evidence="3">
    <location>
        <begin position="454"/>
        <end position="477"/>
    </location>
</feature>
<comment type="caution">
    <text evidence="5">The sequence shown here is derived from an EMBL/GenBank/DDBJ whole genome shotgun (WGS) entry which is preliminary data.</text>
</comment>
<sequence length="558" mass="60056">MSALGHVRIGHKAPYFRCEAVVGSTIEEVSLSTYIHPSVTGSTPNPDAPWLIILFIPAAFSFVCPTEVLAFQNCHDEFKDRNCNVIFVSVDTKHSLWHWQNVPRQYGGLGKIDIPLLSDANHHLSRDYGVLIEDEGVSLRGMFILDGEGIVQQVTLNNLTVGRSVLEALRLLEAFQAVAKHGVLCPVDWKPNSNTSDTISTISNTLTESYDDRLANLQKEFGDIKVTDLDAKHGSEPNSRKSSEEAPSPGPPIKAASPSPVRSNSIQEVICERPNFTNPTSTFKQGYNPRVISPPPLTPSSSSQSVKPTSAPPSANPTPVPTPNTTGPPALDMPALGPPRHTRGTSFHLNMDHRYVNTLFSSPSDAPSMFQTLIRHISSPTDSLSGNSTPSSTPLNQAKSPAAFFPTRLAKHNTYETRHGSHIILEFADPTSSPTASPSAGSAPSLSPPVHRQPSFSRGNSPALSRATSWGGTSVTNGWARKSSDPTKETASTPARASSQTRLQATFETIKKMSAGLASPRLEAVTRRSFGRRGPDTGTGEEAKSPGYFDVVVEAVET</sequence>
<feature type="region of interest" description="Disordered" evidence="3">
    <location>
        <begin position="524"/>
        <end position="547"/>
    </location>
</feature>
<comment type="similarity">
    <text evidence="1">Belongs to the peroxiredoxin family. AhpC/Prx1 subfamily.</text>
</comment>
<feature type="region of interest" description="Disordered" evidence="3">
    <location>
        <begin position="381"/>
        <end position="401"/>
    </location>
</feature>
<dbReference type="GeneID" id="63853815"/>
<feature type="compositionally biased region" description="Polar residues" evidence="3">
    <location>
        <begin position="489"/>
        <end position="502"/>
    </location>
</feature>
<dbReference type="Pfam" id="PF00578">
    <property type="entry name" value="AhpC-TSA"/>
    <property type="match status" value="1"/>
</dbReference>
<dbReference type="PROSITE" id="PS51352">
    <property type="entry name" value="THIOREDOXIN_2"/>
    <property type="match status" value="1"/>
</dbReference>